<name>A0ABD0J281_9CAEN</name>
<dbReference type="Proteomes" id="UP001519460">
    <property type="component" value="Unassembled WGS sequence"/>
</dbReference>
<keyword evidence="2" id="KW-1185">Reference proteome</keyword>
<accession>A0ABD0J281</accession>
<evidence type="ECO:0000313" key="2">
    <source>
        <dbReference type="Proteomes" id="UP001519460"/>
    </source>
</evidence>
<dbReference type="AlphaFoldDB" id="A0ABD0J281"/>
<evidence type="ECO:0000313" key="1">
    <source>
        <dbReference type="EMBL" id="KAK7452839.1"/>
    </source>
</evidence>
<organism evidence="1 2">
    <name type="scientific">Batillaria attramentaria</name>
    <dbReference type="NCBI Taxonomy" id="370345"/>
    <lineage>
        <taxon>Eukaryota</taxon>
        <taxon>Metazoa</taxon>
        <taxon>Spiralia</taxon>
        <taxon>Lophotrochozoa</taxon>
        <taxon>Mollusca</taxon>
        <taxon>Gastropoda</taxon>
        <taxon>Caenogastropoda</taxon>
        <taxon>Sorbeoconcha</taxon>
        <taxon>Cerithioidea</taxon>
        <taxon>Batillariidae</taxon>
        <taxon>Batillaria</taxon>
    </lineage>
</organism>
<protein>
    <submittedName>
        <fullName evidence="1">Uncharacterized protein</fullName>
    </submittedName>
</protein>
<dbReference type="EMBL" id="JACVVK020000711">
    <property type="protein sequence ID" value="KAK7452839.1"/>
    <property type="molecule type" value="Genomic_DNA"/>
</dbReference>
<reference evidence="1 2" key="1">
    <citation type="journal article" date="2023" name="Sci. Data">
        <title>Genome assembly of the Korean intertidal mud-creeper Batillaria attramentaria.</title>
        <authorList>
            <person name="Patra A.K."/>
            <person name="Ho P.T."/>
            <person name="Jun S."/>
            <person name="Lee S.J."/>
            <person name="Kim Y."/>
            <person name="Won Y.J."/>
        </authorList>
    </citation>
    <scope>NUCLEOTIDE SEQUENCE [LARGE SCALE GENOMIC DNA]</scope>
    <source>
        <strain evidence="1">Wonlab-2016</strain>
    </source>
</reference>
<comment type="caution">
    <text evidence="1">The sequence shown here is derived from an EMBL/GenBank/DDBJ whole genome shotgun (WGS) entry which is preliminary data.</text>
</comment>
<sequence length="115" mass="12817">MQASKPTLAVIPQVLNVYRHVMEYCPLSLIPSYTAAQSHSQSGPATRATTTELCPREVTDWKGVDQCQQRLMVYKLSPSNDVYFPSVTCTSSDPIKLELITAINPRDTSARSRTR</sequence>
<proteinExistence type="predicted"/>
<gene>
    <name evidence="1" type="ORF">BaRGS_00039663</name>
</gene>